<keyword evidence="2" id="KW-1133">Transmembrane helix</keyword>
<dbReference type="GO" id="GO:0035838">
    <property type="term" value="C:growing cell tip"/>
    <property type="evidence" value="ECO:0007669"/>
    <property type="project" value="TreeGrafter"/>
</dbReference>
<feature type="compositionally biased region" description="Low complexity" evidence="1">
    <location>
        <begin position="361"/>
        <end position="377"/>
    </location>
</feature>
<feature type="compositionally biased region" description="Polar residues" evidence="1">
    <location>
        <begin position="396"/>
        <end position="422"/>
    </location>
</feature>
<dbReference type="PANTHER" id="PTHR28013">
    <property type="entry name" value="PROTEIN DCV1-RELATED"/>
    <property type="match status" value="1"/>
</dbReference>
<name>A0AA38LVH0_9TREE</name>
<evidence type="ECO:0000313" key="4">
    <source>
        <dbReference type="Proteomes" id="UP001164286"/>
    </source>
</evidence>
<feature type="region of interest" description="Disordered" evidence="1">
    <location>
        <begin position="541"/>
        <end position="616"/>
    </location>
</feature>
<feature type="transmembrane region" description="Helical" evidence="2">
    <location>
        <begin position="170"/>
        <end position="195"/>
    </location>
</feature>
<dbReference type="InterPro" id="IPR009571">
    <property type="entry name" value="SUR7/Rim9-like_fungi"/>
</dbReference>
<dbReference type="PANTHER" id="PTHR28013:SF4">
    <property type="entry name" value="MARVEL DOMAIN-CONTAINING PROTEIN"/>
    <property type="match status" value="1"/>
</dbReference>
<keyword evidence="4" id="KW-1185">Reference proteome</keyword>
<dbReference type="GO" id="GO:0032153">
    <property type="term" value="C:cell division site"/>
    <property type="evidence" value="ECO:0007669"/>
    <property type="project" value="TreeGrafter"/>
</dbReference>
<feature type="compositionally biased region" description="Gly residues" evidence="1">
    <location>
        <begin position="567"/>
        <end position="590"/>
    </location>
</feature>
<keyword evidence="2" id="KW-0472">Membrane</keyword>
<feature type="transmembrane region" description="Helical" evidence="2">
    <location>
        <begin position="12"/>
        <end position="32"/>
    </location>
</feature>
<evidence type="ECO:0000256" key="1">
    <source>
        <dbReference type="SAM" id="MobiDB-lite"/>
    </source>
</evidence>
<comment type="caution">
    <text evidence="3">The sequence shown here is derived from an EMBL/GenBank/DDBJ whole genome shotgun (WGS) entry which is preliminary data.</text>
</comment>
<dbReference type="GO" id="GO:0005886">
    <property type="term" value="C:plasma membrane"/>
    <property type="evidence" value="ECO:0007669"/>
    <property type="project" value="InterPro"/>
</dbReference>
<dbReference type="RefSeq" id="XP_052947082.1">
    <property type="nucleotide sequence ID" value="XM_053092331.1"/>
</dbReference>
<feature type="transmembrane region" description="Helical" evidence="2">
    <location>
        <begin position="97"/>
        <end position="120"/>
    </location>
</feature>
<feature type="region of interest" description="Disordered" evidence="1">
    <location>
        <begin position="319"/>
        <end position="487"/>
    </location>
</feature>
<reference evidence="3" key="1">
    <citation type="journal article" date="2022" name="G3 (Bethesda)">
        <title>High quality genome of the basidiomycete yeast Dioszegia hungarica PDD-24b-2 isolated from cloud water.</title>
        <authorList>
            <person name="Jarrige D."/>
            <person name="Haridas S."/>
            <person name="Bleykasten-Grosshans C."/>
            <person name="Joly M."/>
            <person name="Nadalig T."/>
            <person name="Sancelme M."/>
            <person name="Vuilleumier S."/>
            <person name="Grigoriev I.V."/>
            <person name="Amato P."/>
            <person name="Bringel F."/>
        </authorList>
    </citation>
    <scope>NUCLEOTIDE SEQUENCE</scope>
    <source>
        <strain evidence="3">PDD-24b-2</strain>
    </source>
</reference>
<sequence length="616" mass="65215">MVFRPRQATSGTILCLASAILLALVSFNTPLLKSMYFLEANYSTGQYAGRIRLGTLGYCLLLEGTETCVGPTVGYNFNPNTLFGITNFNIPEAITRYLTYTLILHIVALGAAVAAVILGLFDHISTLSLLCFPTCSAWLTSTCALLALIFDLVIFYIAKTRIDAVSGASASIGISVWLTLAAWLCAGLSGCAFPLGKKWGSKKRESGDPHRDNGYGKDYGAETLRLRALQDEQARKKEQGLPSFAEVERQPLTANEDKYYYEEPQQQQMPGGLRRDGSVLNGVGVGYGRRTPRSNEGHGGQYLAAGAAGAGAAGMYARSGTPGSLRPPASEMSYPGNAGVGAGGAGVERNQPQGHGGYDGGYYDQQGHDQYYQNGQQPYADPYNPIDAYGNRGIPESQSHGQMYPPSSSDHGYDPTPTQNYDYSRHASDPSSGFVNPYPAPVPQTYPPAAAAVAPGSGFSSYPNPHDDQRPTSSGPYGGYDEDETDPGALGVIGMMAQSNAGRQGGDYTGQQGYSNAQVVAPRPQHLADQRGTAEILRHAQSPMSPESDIGAQRGMIVGSHPQQQGRGYGYGAGGQGQGQGSDEGHGGGSEAPPPSYAPQQGYAPQPEKAGYRPGR</sequence>
<protein>
    <submittedName>
        <fullName evidence="3">SUR7/PalI family-domain-containing protein</fullName>
    </submittedName>
</protein>
<gene>
    <name evidence="3" type="ORF">MKK02DRAFT_43228</name>
</gene>
<dbReference type="Proteomes" id="UP001164286">
    <property type="component" value="Unassembled WGS sequence"/>
</dbReference>
<proteinExistence type="predicted"/>
<accession>A0AA38LVH0</accession>
<evidence type="ECO:0000256" key="2">
    <source>
        <dbReference type="SAM" id="Phobius"/>
    </source>
</evidence>
<dbReference type="InterPro" id="IPR051380">
    <property type="entry name" value="pH-response_reg_palI/RIM9"/>
</dbReference>
<organism evidence="3 4">
    <name type="scientific">Dioszegia hungarica</name>
    <dbReference type="NCBI Taxonomy" id="4972"/>
    <lineage>
        <taxon>Eukaryota</taxon>
        <taxon>Fungi</taxon>
        <taxon>Dikarya</taxon>
        <taxon>Basidiomycota</taxon>
        <taxon>Agaricomycotina</taxon>
        <taxon>Tremellomycetes</taxon>
        <taxon>Tremellales</taxon>
        <taxon>Bulleribasidiaceae</taxon>
        <taxon>Dioszegia</taxon>
    </lineage>
</organism>
<keyword evidence="2" id="KW-0812">Transmembrane</keyword>
<dbReference type="EMBL" id="JAKWFO010000004">
    <property type="protein sequence ID" value="KAI9637305.1"/>
    <property type="molecule type" value="Genomic_DNA"/>
</dbReference>
<dbReference type="Pfam" id="PF06687">
    <property type="entry name" value="SUR7"/>
    <property type="match status" value="1"/>
</dbReference>
<dbReference type="AlphaFoldDB" id="A0AA38LVH0"/>
<dbReference type="GeneID" id="77731536"/>
<evidence type="ECO:0000313" key="3">
    <source>
        <dbReference type="EMBL" id="KAI9637305.1"/>
    </source>
</evidence>
<feature type="transmembrane region" description="Helical" evidence="2">
    <location>
        <begin position="127"/>
        <end position="158"/>
    </location>
</feature>